<keyword evidence="4" id="KW-1185">Reference proteome</keyword>
<dbReference type="AlphaFoldDB" id="A0AAD5KCW5"/>
<keyword evidence="2" id="KW-0732">Signal</keyword>
<evidence type="ECO:0000256" key="2">
    <source>
        <dbReference type="SAM" id="SignalP"/>
    </source>
</evidence>
<dbReference type="PROSITE" id="PS51367">
    <property type="entry name" value="THAUMATIN_2"/>
    <property type="match status" value="1"/>
</dbReference>
<dbReference type="Gene3D" id="2.60.110.10">
    <property type="entry name" value="Thaumatin"/>
    <property type="match status" value="1"/>
</dbReference>
<dbReference type="InterPro" id="IPR037176">
    <property type="entry name" value="Osmotin/thaumatin-like_sf"/>
</dbReference>
<gene>
    <name evidence="3" type="ORF">BDA99DRAFT_531706</name>
</gene>
<dbReference type="SMART" id="SM00205">
    <property type="entry name" value="THN"/>
    <property type="match status" value="1"/>
</dbReference>
<name>A0AAD5KCW5_9FUNG</name>
<dbReference type="PIRSF" id="PIRSF002703">
    <property type="entry name" value="Thaumatin"/>
    <property type="match status" value="1"/>
</dbReference>
<feature type="disulfide bond" evidence="1">
    <location>
        <begin position="33"/>
        <end position="227"/>
    </location>
</feature>
<sequence length="228" mass="24016">MYTSLKFLSLAALAGIAAAAPSGGAQIIVKNQCDTDIHVGQLKNGESQANNQVIAQGSQKTYDLPADWQGRFWSREGGGGDNPIAGAADPASLAEITFKGHAGYDYYDLSFVDGFNLPIKMSPINGNKDSDDKYRCGAPACGTVPSCPEEMKVLGDGGKVIGCKSACSAFGTDEMCCAGAHNTPDTCGPNEYSKAVKEACPDAYSYAYDDTTSTYMCKADTYEIVFCP</sequence>
<dbReference type="PANTHER" id="PTHR31013">
    <property type="entry name" value="THAUMATIN FAMILY PROTEIN-RELATED"/>
    <property type="match status" value="1"/>
</dbReference>
<dbReference type="Pfam" id="PF00314">
    <property type="entry name" value="Thaumatin"/>
    <property type="match status" value="1"/>
</dbReference>
<reference evidence="3" key="1">
    <citation type="journal article" date="2022" name="IScience">
        <title>Evolution of zygomycete secretomes and the origins of terrestrial fungal ecologies.</title>
        <authorList>
            <person name="Chang Y."/>
            <person name="Wang Y."/>
            <person name="Mondo S."/>
            <person name="Ahrendt S."/>
            <person name="Andreopoulos W."/>
            <person name="Barry K."/>
            <person name="Beard J."/>
            <person name="Benny G.L."/>
            <person name="Blankenship S."/>
            <person name="Bonito G."/>
            <person name="Cuomo C."/>
            <person name="Desiro A."/>
            <person name="Gervers K.A."/>
            <person name="Hundley H."/>
            <person name="Kuo A."/>
            <person name="LaButti K."/>
            <person name="Lang B.F."/>
            <person name="Lipzen A."/>
            <person name="O'Donnell K."/>
            <person name="Pangilinan J."/>
            <person name="Reynolds N."/>
            <person name="Sandor L."/>
            <person name="Smith M.E."/>
            <person name="Tsang A."/>
            <person name="Grigoriev I.V."/>
            <person name="Stajich J.E."/>
            <person name="Spatafora J.W."/>
        </authorList>
    </citation>
    <scope>NUCLEOTIDE SEQUENCE</scope>
    <source>
        <strain evidence="3">RSA 2281</strain>
    </source>
</reference>
<feature type="disulfide bond" evidence="1">
    <location>
        <begin position="167"/>
        <end position="176"/>
    </location>
</feature>
<evidence type="ECO:0000256" key="1">
    <source>
        <dbReference type="PIRSR" id="PIRSR002703-1"/>
    </source>
</evidence>
<reference evidence="3" key="2">
    <citation type="submission" date="2023-02" db="EMBL/GenBank/DDBJ databases">
        <authorList>
            <consortium name="DOE Joint Genome Institute"/>
            <person name="Mondo S.J."/>
            <person name="Chang Y."/>
            <person name="Wang Y."/>
            <person name="Ahrendt S."/>
            <person name="Andreopoulos W."/>
            <person name="Barry K."/>
            <person name="Beard J."/>
            <person name="Benny G.L."/>
            <person name="Blankenship S."/>
            <person name="Bonito G."/>
            <person name="Cuomo C."/>
            <person name="Desiro A."/>
            <person name="Gervers K.A."/>
            <person name="Hundley H."/>
            <person name="Kuo A."/>
            <person name="LaButti K."/>
            <person name="Lang B.F."/>
            <person name="Lipzen A."/>
            <person name="O'Donnell K."/>
            <person name="Pangilinan J."/>
            <person name="Reynolds N."/>
            <person name="Sandor L."/>
            <person name="Smith M.W."/>
            <person name="Tsang A."/>
            <person name="Grigoriev I.V."/>
            <person name="Stajich J.E."/>
            <person name="Spatafora J.W."/>
        </authorList>
    </citation>
    <scope>NUCLEOTIDE SEQUENCE</scope>
    <source>
        <strain evidence="3">RSA 2281</strain>
    </source>
</reference>
<dbReference type="InterPro" id="IPR001938">
    <property type="entry name" value="Thaumatin"/>
</dbReference>
<dbReference type="SUPFAM" id="SSF49870">
    <property type="entry name" value="Osmotin, thaumatin-like protein"/>
    <property type="match status" value="1"/>
</dbReference>
<dbReference type="EMBL" id="JAIXMP010000001">
    <property type="protein sequence ID" value="KAI9278975.1"/>
    <property type="molecule type" value="Genomic_DNA"/>
</dbReference>
<feature type="disulfide bond" evidence="1">
    <location>
        <begin position="147"/>
        <end position="163"/>
    </location>
</feature>
<protein>
    <submittedName>
        <fullName evidence="3">Thaumatin</fullName>
    </submittedName>
</protein>
<keyword evidence="1" id="KW-1015">Disulfide bond</keyword>
<feature type="disulfide bond" evidence="1">
    <location>
        <begin position="177"/>
        <end position="187"/>
    </location>
</feature>
<accession>A0AAD5KCW5</accession>
<feature type="disulfide bond" evidence="1">
    <location>
        <begin position="136"/>
        <end position="200"/>
    </location>
</feature>
<dbReference type="PANTHER" id="PTHR31013:SF2">
    <property type="entry name" value="THAUMATIN-LIKE PROTEIN"/>
    <property type="match status" value="1"/>
</dbReference>
<evidence type="ECO:0000313" key="3">
    <source>
        <dbReference type="EMBL" id="KAI9278975.1"/>
    </source>
</evidence>
<dbReference type="Proteomes" id="UP001209540">
    <property type="component" value="Unassembled WGS sequence"/>
</dbReference>
<feature type="chain" id="PRO_5041945418" evidence="2">
    <location>
        <begin position="20"/>
        <end position="228"/>
    </location>
</feature>
<organism evidence="3 4">
    <name type="scientific">Phascolomyces articulosus</name>
    <dbReference type="NCBI Taxonomy" id="60185"/>
    <lineage>
        <taxon>Eukaryota</taxon>
        <taxon>Fungi</taxon>
        <taxon>Fungi incertae sedis</taxon>
        <taxon>Mucoromycota</taxon>
        <taxon>Mucoromycotina</taxon>
        <taxon>Mucoromycetes</taxon>
        <taxon>Mucorales</taxon>
        <taxon>Lichtheimiaceae</taxon>
        <taxon>Phascolomyces</taxon>
    </lineage>
</organism>
<comment type="caution">
    <text evidence="3">The sequence shown here is derived from an EMBL/GenBank/DDBJ whole genome shotgun (WGS) entry which is preliminary data.</text>
</comment>
<evidence type="ECO:0000313" key="4">
    <source>
        <dbReference type="Proteomes" id="UP001209540"/>
    </source>
</evidence>
<proteinExistence type="predicted"/>
<feature type="signal peptide" evidence="2">
    <location>
        <begin position="1"/>
        <end position="19"/>
    </location>
</feature>